<evidence type="ECO:0000313" key="2">
    <source>
        <dbReference type="Proteomes" id="UP000824533"/>
    </source>
</evidence>
<reference evidence="1 2" key="1">
    <citation type="journal article" date="2021" name="Front. Genet.">
        <title>Chromosome-Level Genome Assembly Reveals Significant Gene Expansion in the Toll and IMD Signaling Pathways of Dendrolimus kikuchii.</title>
        <authorList>
            <person name="Zhou J."/>
            <person name="Wu P."/>
            <person name="Xiong Z."/>
            <person name="Liu N."/>
            <person name="Zhao N."/>
            <person name="Ji M."/>
            <person name="Qiu Y."/>
            <person name="Yang B."/>
        </authorList>
    </citation>
    <scope>NUCLEOTIDE SEQUENCE [LARGE SCALE GENOMIC DNA]</scope>
    <source>
        <strain evidence="1">Ann1</strain>
    </source>
</reference>
<dbReference type="EMBL" id="CM034393">
    <property type="protein sequence ID" value="KAJ0179827.1"/>
    <property type="molecule type" value="Genomic_DNA"/>
</dbReference>
<sequence>METLNRSFEPMDIDMSNSSLIDNMDISFDLTDDCDWEITSINLKDKSPTFGKLPLVEGIDDNGPNFNTIKKYHINVKRDVNTDNRNKFIKAIAIIVVLGISLIIAQTLNIKCAEEINIDQLKTDLFHKVHGQSKALEVLVESLKNKETKLLIWFGGTGVGKTYTASLLMERFGRASNLYHYAMPTFNTEFSVDLLLGLTMCKSSMFIIDDVSKDNMQIKASIKLLIDKSKSMDKNITIILIYNCMNNVEVFQEKCDQSFDKQVLSNFKDINILKKVITFEKLSEEHLKKCIENEIGYQTTKTHDLRNVYKNFDVAIDGCKGVHAKMKLFKLIN</sequence>
<organism evidence="1 2">
    <name type="scientific">Dendrolimus kikuchii</name>
    <dbReference type="NCBI Taxonomy" id="765133"/>
    <lineage>
        <taxon>Eukaryota</taxon>
        <taxon>Metazoa</taxon>
        <taxon>Ecdysozoa</taxon>
        <taxon>Arthropoda</taxon>
        <taxon>Hexapoda</taxon>
        <taxon>Insecta</taxon>
        <taxon>Pterygota</taxon>
        <taxon>Neoptera</taxon>
        <taxon>Endopterygota</taxon>
        <taxon>Lepidoptera</taxon>
        <taxon>Glossata</taxon>
        <taxon>Ditrysia</taxon>
        <taxon>Bombycoidea</taxon>
        <taxon>Lasiocampidae</taxon>
        <taxon>Dendrolimus</taxon>
    </lineage>
</organism>
<protein>
    <submittedName>
        <fullName evidence="1">Uncharacterized protein</fullName>
    </submittedName>
</protein>
<accession>A0ACC1D8W0</accession>
<comment type="caution">
    <text evidence="1">The sequence shown here is derived from an EMBL/GenBank/DDBJ whole genome shotgun (WGS) entry which is preliminary data.</text>
</comment>
<gene>
    <name evidence="1" type="ORF">K1T71_004418</name>
</gene>
<keyword evidence="2" id="KW-1185">Reference proteome</keyword>
<dbReference type="Proteomes" id="UP000824533">
    <property type="component" value="Linkage Group LG07"/>
</dbReference>
<name>A0ACC1D8W0_9NEOP</name>
<evidence type="ECO:0000313" key="1">
    <source>
        <dbReference type="EMBL" id="KAJ0179827.1"/>
    </source>
</evidence>
<proteinExistence type="predicted"/>